<evidence type="ECO:0000256" key="3">
    <source>
        <dbReference type="ARBA" id="ARBA00022475"/>
    </source>
</evidence>
<dbReference type="AlphaFoldDB" id="A0A2T3KMQ0"/>
<evidence type="ECO:0000313" key="14">
    <source>
        <dbReference type="Proteomes" id="UP000241426"/>
    </source>
</evidence>
<dbReference type="Gene3D" id="1.20.1640.10">
    <property type="entry name" value="Multidrug efflux transporter AcrB transmembrane domain"/>
    <property type="match status" value="1"/>
</dbReference>
<dbReference type="SUPFAM" id="SSF82866">
    <property type="entry name" value="Multidrug efflux transporter AcrB transmembrane domain"/>
    <property type="match status" value="1"/>
</dbReference>
<gene>
    <name evidence="13" type="primary">secD</name>
    <name evidence="13" type="ORF">C9J27_03360</name>
</gene>
<dbReference type="PANTHER" id="PTHR30081">
    <property type="entry name" value="PROTEIN-EXPORT MEMBRANE PROTEIN SEC"/>
    <property type="match status" value="1"/>
</dbReference>
<evidence type="ECO:0000256" key="2">
    <source>
        <dbReference type="ARBA" id="ARBA00022448"/>
    </source>
</evidence>
<reference evidence="13 14" key="1">
    <citation type="submission" date="2018-01" db="EMBL/GenBank/DDBJ databases">
        <title>Whole genome sequencing of Histamine producing bacteria.</title>
        <authorList>
            <person name="Butler K."/>
        </authorList>
    </citation>
    <scope>NUCLEOTIDE SEQUENCE [LARGE SCALE GENOMIC DNA]</scope>
    <source>
        <strain evidence="13 14">FS-7.2</strain>
    </source>
</reference>
<evidence type="ECO:0000256" key="4">
    <source>
        <dbReference type="ARBA" id="ARBA00022692"/>
    </source>
</evidence>
<comment type="subcellular location">
    <subcellularLocation>
        <location evidence="1">Cell membrane</location>
        <topology evidence="1">Multi-pass membrane protein</topology>
    </subcellularLocation>
</comment>
<dbReference type="InterPro" id="IPR022813">
    <property type="entry name" value="SecD/SecF_arch_bac"/>
</dbReference>
<dbReference type="GO" id="GO:0006886">
    <property type="term" value="P:intracellular protein transport"/>
    <property type="evidence" value="ECO:0007669"/>
    <property type="project" value="InterPro"/>
</dbReference>
<feature type="transmembrane region" description="Helical" evidence="9">
    <location>
        <begin position="465"/>
        <end position="484"/>
    </location>
</feature>
<dbReference type="RefSeq" id="WP_107288797.1">
    <property type="nucleotide sequence ID" value="NZ_PYNF01000002.1"/>
</dbReference>
<evidence type="ECO:0000256" key="1">
    <source>
        <dbReference type="ARBA" id="ARBA00004651"/>
    </source>
</evidence>
<comment type="caution">
    <text evidence="13">The sequence shown here is derived from an EMBL/GenBank/DDBJ whole genome shotgun (WGS) entry which is preliminary data.</text>
</comment>
<evidence type="ECO:0000259" key="11">
    <source>
        <dbReference type="Pfam" id="PF21760"/>
    </source>
</evidence>
<dbReference type="EMBL" id="PYNF01000002">
    <property type="protein sequence ID" value="PSV01069.1"/>
    <property type="molecule type" value="Genomic_DNA"/>
</dbReference>
<dbReference type="NCBIfam" id="TIGR00916">
    <property type="entry name" value="2A0604s01"/>
    <property type="match status" value="1"/>
</dbReference>
<organism evidence="13 14">
    <name type="scientific">Photobacterium kishitanii</name>
    <dbReference type="NCBI Taxonomy" id="318456"/>
    <lineage>
        <taxon>Bacteria</taxon>
        <taxon>Pseudomonadati</taxon>
        <taxon>Pseudomonadota</taxon>
        <taxon>Gammaproteobacteria</taxon>
        <taxon>Vibrionales</taxon>
        <taxon>Vibrionaceae</taxon>
        <taxon>Photobacterium</taxon>
    </lineage>
</organism>
<feature type="transmembrane region" description="Helical" evidence="9">
    <location>
        <begin position="393"/>
        <end position="414"/>
    </location>
</feature>
<evidence type="ECO:0000256" key="9">
    <source>
        <dbReference type="SAM" id="Phobius"/>
    </source>
</evidence>
<dbReference type="Pfam" id="PF02355">
    <property type="entry name" value="SecD_SecF_C"/>
    <property type="match status" value="1"/>
</dbReference>
<evidence type="ECO:0000256" key="6">
    <source>
        <dbReference type="ARBA" id="ARBA00022989"/>
    </source>
</evidence>
<dbReference type="InterPro" id="IPR005791">
    <property type="entry name" value="SecD"/>
</dbReference>
<feature type="transmembrane region" description="Helical" evidence="9">
    <location>
        <begin position="367"/>
        <end position="387"/>
    </location>
</feature>
<protein>
    <submittedName>
        <fullName evidence="13">Protein translocase subunit SecD</fullName>
    </submittedName>
</protein>
<accession>A0A2T3KMQ0</accession>
<dbReference type="Proteomes" id="UP000241426">
    <property type="component" value="Unassembled WGS sequence"/>
</dbReference>
<dbReference type="NCBIfam" id="TIGR01129">
    <property type="entry name" value="secD"/>
    <property type="match status" value="1"/>
</dbReference>
<evidence type="ECO:0000256" key="5">
    <source>
        <dbReference type="ARBA" id="ARBA00022927"/>
    </source>
</evidence>
<dbReference type="GO" id="GO:0015450">
    <property type="term" value="F:protein-transporting ATPase activity"/>
    <property type="evidence" value="ECO:0007669"/>
    <property type="project" value="InterPro"/>
</dbReference>
<feature type="domain" description="Protein export membrane protein SecD/SecF C-terminal" evidence="10">
    <location>
        <begin position="324"/>
        <end position="491"/>
    </location>
</feature>
<evidence type="ECO:0000313" key="13">
    <source>
        <dbReference type="EMBL" id="PSV01069.1"/>
    </source>
</evidence>
<keyword evidence="3" id="KW-1003">Cell membrane</keyword>
<dbReference type="Gene3D" id="3.30.70.3400">
    <property type="match status" value="1"/>
</dbReference>
<evidence type="ECO:0000256" key="8">
    <source>
        <dbReference type="ARBA" id="ARBA00023136"/>
    </source>
</evidence>
<proteinExistence type="predicted"/>
<keyword evidence="7" id="KW-0811">Translocation</keyword>
<feature type="domain" description="Protein translocase subunit SecDF P1" evidence="11">
    <location>
        <begin position="139"/>
        <end position="196"/>
    </location>
</feature>
<keyword evidence="6 9" id="KW-1133">Transmembrane helix</keyword>
<dbReference type="InterPro" id="IPR055344">
    <property type="entry name" value="SecD_SecF_C_bact"/>
</dbReference>
<dbReference type="Pfam" id="PF21760">
    <property type="entry name" value="SecD_1st"/>
    <property type="match status" value="1"/>
</dbReference>
<dbReference type="Gene3D" id="3.30.1360.200">
    <property type="match status" value="1"/>
</dbReference>
<evidence type="ECO:0000259" key="10">
    <source>
        <dbReference type="Pfam" id="PF02355"/>
    </source>
</evidence>
<feature type="domain" description="SecDF P1 head subdomain" evidence="12">
    <location>
        <begin position="209"/>
        <end position="321"/>
    </location>
</feature>
<feature type="transmembrane region" description="Helical" evidence="9">
    <location>
        <begin position="343"/>
        <end position="360"/>
    </location>
</feature>
<evidence type="ECO:0000256" key="7">
    <source>
        <dbReference type="ARBA" id="ARBA00023010"/>
    </source>
</evidence>
<dbReference type="InterPro" id="IPR048631">
    <property type="entry name" value="SecD_1st"/>
</dbReference>
<keyword evidence="8 9" id="KW-0472">Membrane</keyword>
<name>A0A2T3KMQ0_9GAMM</name>
<dbReference type="InterPro" id="IPR048634">
    <property type="entry name" value="SecD_SecF_C"/>
</dbReference>
<keyword evidence="4 9" id="KW-0812">Transmembrane</keyword>
<sequence length="496" mass="53230">MRKIRKVLGYLSSMLLVLVPAYLALSVLFPQSVPGLGLEPVQLGIDLKGGGQLVLQVDANAVDEKEKTSVKGYLADKYKLSVIGSSDDAISFKGNVPLASFSREFNKDFPDLTTDVSSDGVVVSGFVSALNYLKGQAISKNIQVLQTRLNSIGVADITMYRQGSDKVVVDLPKGDIMNDAKKILASSAQLNFYALDPKGVPVKFHGKDVSRTKMPFLNGDHIQDAYAGLDNRTGLPTVSIRLDVEGGAKMFSYTKSHVRKPMLTTITDAKYVKGKRIEQERVASLATISEPFGANFVVTGLGNMEVASNLALVLKSGSLQAPMYIVSEKVVEPSVGASNAKQGLLSFVIGMLLLGMYVLYHYRARAVIAMISLVVNASLIVIAMSLLGASLTLTGLAGIVLTMGMAIDSNIIVFERQKEYADSGDKTISIRKAFDSSLEPILDANVTTLLATILLYNCSSVTLKGFALTLGLGVICTVISSFFISKNLTLRFLGDK</sequence>
<dbReference type="InterPro" id="IPR054384">
    <property type="entry name" value="SecDF_P1_head"/>
</dbReference>
<dbReference type="PANTHER" id="PTHR30081:SF1">
    <property type="entry name" value="PROTEIN TRANSLOCASE SUBUNIT SECD"/>
    <property type="match status" value="1"/>
</dbReference>
<dbReference type="GO" id="GO:0005886">
    <property type="term" value="C:plasma membrane"/>
    <property type="evidence" value="ECO:0007669"/>
    <property type="project" value="UniProtKB-SubCell"/>
</dbReference>
<evidence type="ECO:0000259" key="12">
    <source>
        <dbReference type="Pfam" id="PF22599"/>
    </source>
</evidence>
<keyword evidence="2" id="KW-0813">Transport</keyword>
<keyword evidence="5" id="KW-0653">Protein transport</keyword>
<dbReference type="Pfam" id="PF22599">
    <property type="entry name" value="SecDF_P1_head"/>
    <property type="match status" value="1"/>
</dbReference>